<evidence type="ECO:0000259" key="1">
    <source>
        <dbReference type="PROSITE" id="PS50127"/>
    </source>
</evidence>
<sequence>MTFYQLKNSLSVQIFQKLIYLYNCQYYLSILNLYVSKKNQESITGSPKELPTNCFVNLFDNLDFYKWKAKILSCEGSFYQGCCLILKRYFHGLSFKTTKICYIPPIYHLKINSQEQLSLDLLQNQWSPSQKISKILSVIYDVLENPDDPLDPEIAKIYQFNKQLFIHDVQEWIRKHAI</sequence>
<protein>
    <recommendedName>
        <fullName evidence="1">UBC core domain-containing protein</fullName>
    </recommendedName>
</protein>
<accession>A0A8S1VN27</accession>
<gene>
    <name evidence="2" type="ORF">PPENT_87.1.T0660121</name>
</gene>
<dbReference type="PROSITE" id="PS50127">
    <property type="entry name" value="UBC_2"/>
    <property type="match status" value="1"/>
</dbReference>
<dbReference type="PANTHER" id="PTHR24068">
    <property type="entry name" value="UBIQUITIN-CONJUGATING ENZYME E2"/>
    <property type="match status" value="1"/>
</dbReference>
<reference evidence="2" key="1">
    <citation type="submission" date="2021-01" db="EMBL/GenBank/DDBJ databases">
        <authorList>
            <consortium name="Genoscope - CEA"/>
            <person name="William W."/>
        </authorList>
    </citation>
    <scope>NUCLEOTIDE SEQUENCE</scope>
</reference>
<evidence type="ECO:0000313" key="3">
    <source>
        <dbReference type="Proteomes" id="UP000689195"/>
    </source>
</evidence>
<dbReference type="OrthoDB" id="9978460at2759"/>
<dbReference type="Proteomes" id="UP000689195">
    <property type="component" value="Unassembled WGS sequence"/>
</dbReference>
<evidence type="ECO:0000313" key="2">
    <source>
        <dbReference type="EMBL" id="CAD8177009.1"/>
    </source>
</evidence>
<dbReference type="EMBL" id="CAJJDO010000066">
    <property type="protein sequence ID" value="CAD8177009.1"/>
    <property type="molecule type" value="Genomic_DNA"/>
</dbReference>
<organism evidence="2 3">
    <name type="scientific">Paramecium pentaurelia</name>
    <dbReference type="NCBI Taxonomy" id="43138"/>
    <lineage>
        <taxon>Eukaryota</taxon>
        <taxon>Sar</taxon>
        <taxon>Alveolata</taxon>
        <taxon>Ciliophora</taxon>
        <taxon>Intramacronucleata</taxon>
        <taxon>Oligohymenophorea</taxon>
        <taxon>Peniculida</taxon>
        <taxon>Parameciidae</taxon>
        <taxon>Paramecium</taxon>
    </lineage>
</organism>
<comment type="caution">
    <text evidence="2">The sequence shown here is derived from an EMBL/GenBank/DDBJ whole genome shotgun (WGS) entry which is preliminary data.</text>
</comment>
<dbReference type="Pfam" id="PF00179">
    <property type="entry name" value="UQ_con"/>
    <property type="match status" value="1"/>
</dbReference>
<dbReference type="SMART" id="SM00212">
    <property type="entry name" value="UBCc"/>
    <property type="match status" value="1"/>
</dbReference>
<keyword evidence="3" id="KW-1185">Reference proteome</keyword>
<dbReference type="InterPro" id="IPR000608">
    <property type="entry name" value="UBC"/>
</dbReference>
<proteinExistence type="predicted"/>
<feature type="domain" description="UBC core" evidence="1">
    <location>
        <begin position="34"/>
        <end position="178"/>
    </location>
</feature>
<name>A0A8S1VN27_9CILI</name>
<dbReference type="AlphaFoldDB" id="A0A8S1VN27"/>